<accession>A0A5E7IC30</accession>
<dbReference type="Gene3D" id="3.40.33.10">
    <property type="entry name" value="CAP"/>
    <property type="match status" value="1"/>
</dbReference>
<gene>
    <name evidence="2" type="ORF">PS896_01457</name>
</gene>
<dbReference type="PANTHER" id="PTHR31157">
    <property type="entry name" value="SCP DOMAIN-CONTAINING PROTEIN"/>
    <property type="match status" value="1"/>
</dbReference>
<dbReference type="EMBL" id="CABVIN010000001">
    <property type="protein sequence ID" value="VVO73456.1"/>
    <property type="molecule type" value="Genomic_DNA"/>
</dbReference>
<dbReference type="InterPro" id="IPR014044">
    <property type="entry name" value="CAP_dom"/>
</dbReference>
<dbReference type="PANTHER" id="PTHR31157:SF1">
    <property type="entry name" value="SCP DOMAIN-CONTAINING PROTEIN"/>
    <property type="match status" value="1"/>
</dbReference>
<dbReference type="Proteomes" id="UP000377224">
    <property type="component" value="Unassembled WGS sequence"/>
</dbReference>
<protein>
    <recommendedName>
        <fullName evidence="1">SCP domain-containing protein</fullName>
    </recommendedName>
</protein>
<feature type="domain" description="SCP" evidence="1">
    <location>
        <begin position="210"/>
        <end position="335"/>
    </location>
</feature>
<dbReference type="SUPFAM" id="SSF55797">
    <property type="entry name" value="PR-1-like"/>
    <property type="match status" value="1"/>
</dbReference>
<dbReference type="InterPro" id="IPR035940">
    <property type="entry name" value="CAP_sf"/>
</dbReference>
<organism evidence="2 3">
    <name type="scientific">Pseudomonas fluorescens</name>
    <dbReference type="NCBI Taxonomy" id="294"/>
    <lineage>
        <taxon>Bacteria</taxon>
        <taxon>Pseudomonadati</taxon>
        <taxon>Pseudomonadota</taxon>
        <taxon>Gammaproteobacteria</taxon>
        <taxon>Pseudomonadales</taxon>
        <taxon>Pseudomonadaceae</taxon>
        <taxon>Pseudomonas</taxon>
    </lineage>
</organism>
<dbReference type="CDD" id="cd05379">
    <property type="entry name" value="CAP_bacterial"/>
    <property type="match status" value="1"/>
</dbReference>
<dbReference type="Pfam" id="PF00188">
    <property type="entry name" value="CAP"/>
    <property type="match status" value="1"/>
</dbReference>
<evidence type="ECO:0000313" key="3">
    <source>
        <dbReference type="Proteomes" id="UP000377224"/>
    </source>
</evidence>
<reference evidence="2 3" key="1">
    <citation type="submission" date="2019-09" db="EMBL/GenBank/DDBJ databases">
        <authorList>
            <person name="Chandra G."/>
            <person name="Truman W A."/>
        </authorList>
    </citation>
    <scope>NUCLEOTIDE SEQUENCE [LARGE SCALE GENOMIC DNA]</scope>
    <source>
        <strain evidence="2">PS896</strain>
    </source>
</reference>
<dbReference type="AlphaFoldDB" id="A0A5E7IC30"/>
<proteinExistence type="predicted"/>
<evidence type="ECO:0000259" key="1">
    <source>
        <dbReference type="Pfam" id="PF00188"/>
    </source>
</evidence>
<name>A0A5E7IC30_PSEFL</name>
<sequence length="338" mass="36135">MLRRGDARFPGSSVSVDGKSIGKVAQKTGRMKKKDIALTGVVSRIMGAFSSREISMRFMPPVLRLAALSASVVFAIPALASDESQLIESINSYRSQPQRCGSQASNELPPLSADPRLRLRASGAVDLQQAMASASYPMVNVQAITLNGPRDAASAMKAIQESFCQVVLDPQFVDVGVSRDDRDWRIVLARPLLSAKLGDAQSEGQKLLSELNVARSQARQCGGQAFAAAAPLAWNATLGTISQDHSRDMANNNYLDHKDRDGRTPGDRAELAGYSGQLVGENIAAGQDTVHKVVEGWLASPGHCANLMNPQYQELGAAYATDPKSSAGIYWTAMFGAQ</sequence>
<evidence type="ECO:0000313" key="2">
    <source>
        <dbReference type="EMBL" id="VVO73456.1"/>
    </source>
</evidence>